<organism evidence="3 4">
    <name type="scientific">Danxiaibacter flavus</name>
    <dbReference type="NCBI Taxonomy" id="3049108"/>
    <lineage>
        <taxon>Bacteria</taxon>
        <taxon>Pseudomonadati</taxon>
        <taxon>Bacteroidota</taxon>
        <taxon>Chitinophagia</taxon>
        <taxon>Chitinophagales</taxon>
        <taxon>Chitinophagaceae</taxon>
        <taxon>Danxiaibacter</taxon>
    </lineage>
</organism>
<accession>A0ABV3ZDV3</accession>
<gene>
    <name evidence="3" type="ORF">QTN47_11110</name>
</gene>
<dbReference type="EMBL" id="JAULBC010000003">
    <property type="protein sequence ID" value="MEX6688047.1"/>
    <property type="molecule type" value="Genomic_DNA"/>
</dbReference>
<evidence type="ECO:0000256" key="1">
    <source>
        <dbReference type="SAM" id="MobiDB-lite"/>
    </source>
</evidence>
<feature type="domain" description="YokE-like PH" evidence="2">
    <location>
        <begin position="29"/>
        <end position="124"/>
    </location>
</feature>
<dbReference type="InterPro" id="IPR039519">
    <property type="entry name" value="YokE-like_PH"/>
</dbReference>
<name>A0ABV3ZDV3_9BACT</name>
<protein>
    <submittedName>
        <fullName evidence="3">PH domain-containing protein</fullName>
    </submittedName>
</protein>
<sequence length="204" mass="23320">MINNLKNFLNEEQDPKAVEKVADKLNSMMMTDETVTYIAVQKKPAITIAPECIALTNKRIIFFRSKNMGLSTEYEDIIWKDVLDSHLKENIWGAEFKVQTVKGTEHMIDFLPKAQARKLLAVVQEQEEVQKEVRRQLDLEDKRASANRLVVSASSTNQSTETSDDKQKHADPVETLQKLKTLLDNGLILQEEYDAKKAEVLARM</sequence>
<dbReference type="RefSeq" id="WP_369329454.1">
    <property type="nucleotide sequence ID" value="NZ_JAULBC010000003.1"/>
</dbReference>
<reference evidence="3 4" key="1">
    <citation type="submission" date="2023-07" db="EMBL/GenBank/DDBJ databases">
        <authorList>
            <person name="Lian W.-H."/>
        </authorList>
    </citation>
    <scope>NUCLEOTIDE SEQUENCE [LARGE SCALE GENOMIC DNA]</scope>
    <source>
        <strain evidence="3 4">SYSU DXS3180</strain>
    </source>
</reference>
<evidence type="ECO:0000313" key="3">
    <source>
        <dbReference type="EMBL" id="MEX6688047.1"/>
    </source>
</evidence>
<feature type="region of interest" description="Disordered" evidence="1">
    <location>
        <begin position="150"/>
        <end position="172"/>
    </location>
</feature>
<dbReference type="Pfam" id="PF14470">
    <property type="entry name" value="bPH_3"/>
    <property type="match status" value="1"/>
</dbReference>
<proteinExistence type="predicted"/>
<keyword evidence="4" id="KW-1185">Reference proteome</keyword>
<evidence type="ECO:0000313" key="4">
    <source>
        <dbReference type="Proteomes" id="UP001560573"/>
    </source>
</evidence>
<feature type="compositionally biased region" description="Basic and acidic residues" evidence="1">
    <location>
        <begin position="163"/>
        <end position="172"/>
    </location>
</feature>
<comment type="caution">
    <text evidence="3">The sequence shown here is derived from an EMBL/GenBank/DDBJ whole genome shotgun (WGS) entry which is preliminary data.</text>
</comment>
<feature type="compositionally biased region" description="Polar residues" evidence="1">
    <location>
        <begin position="152"/>
        <end position="161"/>
    </location>
</feature>
<evidence type="ECO:0000259" key="2">
    <source>
        <dbReference type="Pfam" id="PF14470"/>
    </source>
</evidence>
<dbReference type="Proteomes" id="UP001560573">
    <property type="component" value="Unassembled WGS sequence"/>
</dbReference>